<dbReference type="Ensembl" id="ENSSGRT00000056175.1">
    <property type="protein sequence ID" value="ENSSGRP00000052582.1"/>
    <property type="gene ID" value="ENSSGRG00000027598.1"/>
</dbReference>
<keyword evidence="1" id="KW-0802">TPR repeat</keyword>
<dbReference type="AlphaFoldDB" id="A0A672NPD3"/>
<sequence length="440" mass="49155">MFLGPSESAILQLEDPDCEEGSNPPCESIFSLNAEKILNQAKLFVEQRRFPFAVENQNTNEELAIGYVLIGNGLYDEAIKHFSLLLQGDPELVSAIYGRGIAYGKKSLQEAIEVFKEALKLKSDFIDAYKSLGQAYRELGDFENAMESFQKALLLDQNHIQSLQLRGMMLYHHGSLQEAIGNFKVNQVCVCPKWCCVYLFVAKISVPLSQCPLAYNPRALQEVKQALENVNKVEDLLPIMKQFNSKTRDGFTVNSKVPSLKDPGKEYDGFTITITGDRVGNMLFSVETQTTDERTQQYQSEIEALYKDLTAKGKTLMLSTELGDADAVCNLILSLVYYFCNLMPLSRGSSVVAYSVVMGALMASGKEVLGRIPSGKLFDFEAMTTVSPDRFSKTVKSWMNLKSLPSWYQNLPSVSETFQLTRTMIEVLNTDSSSHCPKKS</sequence>
<dbReference type="SUPFAM" id="SSF48452">
    <property type="entry name" value="TPR-like"/>
    <property type="match status" value="1"/>
</dbReference>
<dbReference type="Proteomes" id="UP000472262">
    <property type="component" value="Unassembled WGS sequence"/>
</dbReference>
<reference evidence="2" key="1">
    <citation type="submission" date="2025-08" db="UniProtKB">
        <authorList>
            <consortium name="Ensembl"/>
        </authorList>
    </citation>
    <scope>IDENTIFICATION</scope>
</reference>
<dbReference type="InterPro" id="IPR011990">
    <property type="entry name" value="TPR-like_helical_dom_sf"/>
</dbReference>
<dbReference type="Pfam" id="PF13432">
    <property type="entry name" value="TPR_16"/>
    <property type="match status" value="1"/>
</dbReference>
<evidence type="ECO:0000256" key="1">
    <source>
        <dbReference type="PROSITE-ProRule" id="PRU00339"/>
    </source>
</evidence>
<evidence type="ECO:0000313" key="2">
    <source>
        <dbReference type="Ensembl" id="ENSSGRP00000052582.1"/>
    </source>
</evidence>
<dbReference type="Gene3D" id="1.10.3290.20">
    <property type="match status" value="1"/>
</dbReference>
<name>A0A672NPD3_SINGR</name>
<accession>A0A672NPD3</accession>
<dbReference type="PANTHER" id="PTHR44523">
    <property type="entry name" value="TETRATRICOPEPTIDE REPEAT PROTEIN 13"/>
    <property type="match status" value="1"/>
</dbReference>
<dbReference type="SMART" id="SM00028">
    <property type="entry name" value="TPR"/>
    <property type="match status" value="3"/>
</dbReference>
<proteinExistence type="predicted"/>
<organism evidence="2 3">
    <name type="scientific">Sinocyclocheilus grahami</name>
    <name type="common">Dianchi golden-line fish</name>
    <name type="synonym">Barbus grahami</name>
    <dbReference type="NCBI Taxonomy" id="75366"/>
    <lineage>
        <taxon>Eukaryota</taxon>
        <taxon>Metazoa</taxon>
        <taxon>Chordata</taxon>
        <taxon>Craniata</taxon>
        <taxon>Vertebrata</taxon>
        <taxon>Euteleostomi</taxon>
        <taxon>Actinopterygii</taxon>
        <taxon>Neopterygii</taxon>
        <taxon>Teleostei</taxon>
        <taxon>Ostariophysi</taxon>
        <taxon>Cypriniformes</taxon>
        <taxon>Cyprinidae</taxon>
        <taxon>Cyprininae</taxon>
        <taxon>Sinocyclocheilus</taxon>
    </lineage>
</organism>
<feature type="repeat" description="TPR" evidence="1">
    <location>
        <begin position="126"/>
        <end position="159"/>
    </location>
</feature>
<evidence type="ECO:0000313" key="3">
    <source>
        <dbReference type="Proteomes" id="UP000472262"/>
    </source>
</evidence>
<reference evidence="2" key="2">
    <citation type="submission" date="2025-09" db="UniProtKB">
        <authorList>
            <consortium name="Ensembl"/>
        </authorList>
    </citation>
    <scope>IDENTIFICATION</scope>
</reference>
<dbReference type="PROSITE" id="PS50005">
    <property type="entry name" value="TPR"/>
    <property type="match status" value="1"/>
</dbReference>
<dbReference type="Gene3D" id="1.25.40.10">
    <property type="entry name" value="Tetratricopeptide repeat domain"/>
    <property type="match status" value="2"/>
</dbReference>
<protein>
    <submittedName>
        <fullName evidence="2">Tetratricopeptide repeat protein 13-like</fullName>
    </submittedName>
</protein>
<dbReference type="Pfam" id="PF00515">
    <property type="entry name" value="TPR_1"/>
    <property type="match status" value="1"/>
</dbReference>
<keyword evidence="3" id="KW-1185">Reference proteome</keyword>
<dbReference type="PROSITE" id="PS50293">
    <property type="entry name" value="TPR_REGION"/>
    <property type="match status" value="1"/>
</dbReference>
<dbReference type="PANTHER" id="PTHR44523:SF1">
    <property type="entry name" value="TETRATRICOPEPTIDE REPEAT PROTEIN 13"/>
    <property type="match status" value="1"/>
</dbReference>
<dbReference type="InterPro" id="IPR019734">
    <property type="entry name" value="TPR_rpt"/>
</dbReference>
<gene>
    <name evidence="2" type="primary">LOC107548402</name>
</gene>